<dbReference type="InterPro" id="IPR047794">
    <property type="entry name" value="C45_proenzyme-like"/>
</dbReference>
<protein>
    <recommendedName>
        <fullName evidence="1">Peptidase C45 hydrolase domain-containing protein</fullName>
    </recommendedName>
</protein>
<organism evidence="2 3">
    <name type="scientific">Aureobasidium subglaciale (strain EXF-2481)</name>
    <name type="common">Aureobasidium pullulans var. subglaciale</name>
    <dbReference type="NCBI Taxonomy" id="1043005"/>
    <lineage>
        <taxon>Eukaryota</taxon>
        <taxon>Fungi</taxon>
        <taxon>Dikarya</taxon>
        <taxon>Ascomycota</taxon>
        <taxon>Pezizomycotina</taxon>
        <taxon>Dothideomycetes</taxon>
        <taxon>Dothideomycetidae</taxon>
        <taxon>Dothideales</taxon>
        <taxon>Saccotheciaceae</taxon>
        <taxon>Aureobasidium</taxon>
    </lineage>
</organism>
<dbReference type="HOGENOM" id="CLU_037787_1_0_1"/>
<accession>A0A074YW97</accession>
<dbReference type="OrthoDB" id="189997at2759"/>
<evidence type="ECO:0000313" key="2">
    <source>
        <dbReference type="EMBL" id="KER00425.1"/>
    </source>
</evidence>
<dbReference type="InParanoid" id="A0A074YW97"/>
<dbReference type="GeneID" id="25362043"/>
<dbReference type="AlphaFoldDB" id="A0A074YW97"/>
<dbReference type="STRING" id="1043005.A0A074YW97"/>
<dbReference type="PANTHER" id="PTHR34180">
    <property type="entry name" value="PEPTIDASE C45"/>
    <property type="match status" value="1"/>
</dbReference>
<evidence type="ECO:0000313" key="3">
    <source>
        <dbReference type="Proteomes" id="UP000030641"/>
    </source>
</evidence>
<dbReference type="RefSeq" id="XP_013348932.1">
    <property type="nucleotide sequence ID" value="XM_013493478.1"/>
</dbReference>
<name>A0A074YW97_AURSE</name>
<dbReference type="Proteomes" id="UP000030641">
    <property type="component" value="Unassembled WGS sequence"/>
</dbReference>
<dbReference type="NCBIfam" id="NF040521">
    <property type="entry name" value="C45_proenzyme"/>
    <property type="match status" value="1"/>
</dbReference>
<dbReference type="OMA" id="IEFYACL"/>
<dbReference type="Gene3D" id="3.60.60.10">
    <property type="entry name" value="Penicillin V Acylase, Chain A"/>
    <property type="match status" value="1"/>
</dbReference>
<evidence type="ECO:0000259" key="1">
    <source>
        <dbReference type="Pfam" id="PF03417"/>
    </source>
</evidence>
<gene>
    <name evidence="2" type="ORF">AUEXF2481DRAFT_134859</name>
</gene>
<keyword evidence="3" id="KW-1185">Reference proteome</keyword>
<feature type="domain" description="Peptidase C45 hydrolase" evidence="1">
    <location>
        <begin position="212"/>
        <end position="437"/>
    </location>
</feature>
<dbReference type="EMBL" id="KL584749">
    <property type="protein sequence ID" value="KER00425.1"/>
    <property type="molecule type" value="Genomic_DNA"/>
</dbReference>
<dbReference type="InterPro" id="IPR005079">
    <property type="entry name" value="Peptidase_C45_hydrolase"/>
</dbReference>
<proteinExistence type="predicted"/>
<dbReference type="InterPro" id="IPR047801">
    <property type="entry name" value="Peptidase_C45"/>
</dbReference>
<dbReference type="Gene3D" id="1.10.10.2120">
    <property type="match status" value="1"/>
</dbReference>
<sequence>MLVVRDNVVRLNDVYERYTIRGLGDASAYTLKSSLNSAAIYCAIKRGRSPGRTGQNSFLFWLAYHFDPASNHTLARDCLLPSIYRQSIQTYINRIVSERSQAQIVIMLQITCKGSPYEIGYQHGQQAKNQIQGSINFYTNLFQQNVKLSWPKVQETAMEFEPVIKKNWPAYLEEMRGIAEGAGKTLADIIALNVRTEINFGLFSDGCTALSWFHKDSSILAQNWDWMTEQKQNLILLTIEQPSKPVIKMVTEAGLIGKIGMNSAGVGVCLNAIRAKGMSATRMPCHLGLRLVLESTSCADAVASLEKYGIASSCHMLIADARGSVGLEWSYADLQKLEVNQRGQVFHSNHYLVPHPGVTDTVWLEDSKFRIKRIREICDELGDEPTMGEVQALFKDEKNYPYAICRAEEEGNHSGTLFNIVMDLKAGKASVILGRPSTPEGLYEIEF</sequence>
<dbReference type="PANTHER" id="PTHR34180:SF1">
    <property type="entry name" value="BETA-ALANYL-DOPAMINE_CARCININE HYDROLASE"/>
    <property type="match status" value="1"/>
</dbReference>
<dbReference type="Pfam" id="PF03417">
    <property type="entry name" value="AAT"/>
    <property type="match status" value="1"/>
</dbReference>
<reference evidence="2 3" key="1">
    <citation type="journal article" date="2014" name="BMC Genomics">
        <title>Genome sequencing of four Aureobasidium pullulans varieties: biotechnological potential, stress tolerance, and description of new species.</title>
        <authorList>
            <person name="Gostin Ar C."/>
            <person name="Ohm R.A."/>
            <person name="Kogej T."/>
            <person name="Sonjak S."/>
            <person name="Turk M."/>
            <person name="Zajc J."/>
            <person name="Zalar P."/>
            <person name="Grube M."/>
            <person name="Sun H."/>
            <person name="Han J."/>
            <person name="Sharma A."/>
            <person name="Chiniquy J."/>
            <person name="Ngan C.Y."/>
            <person name="Lipzen A."/>
            <person name="Barry K."/>
            <person name="Grigoriev I.V."/>
            <person name="Gunde-Cimerman N."/>
        </authorList>
    </citation>
    <scope>NUCLEOTIDE SEQUENCE [LARGE SCALE GENOMIC DNA]</scope>
    <source>
        <strain evidence="2 3">EXF-2481</strain>
    </source>
</reference>